<feature type="domain" description="SLH" evidence="3">
    <location>
        <begin position="79"/>
        <end position="142"/>
    </location>
</feature>
<dbReference type="PROSITE" id="PS51272">
    <property type="entry name" value="SLH"/>
    <property type="match status" value="1"/>
</dbReference>
<keyword evidence="2" id="KW-0732">Signal</keyword>
<sequence>MWKRLTGLLLALTLLVGLLALPAAAAETGEPVATVQALGILNGDQNGNLNLSGNVTRAQFCKMLVAASPYRDTVGGSGGYSLFTDVKSDHWAVEYIKTAVDNGWLLGYLDGSFHPDSSITLEEAATVSLRVLGYTNADLAGSYPAAQLSKFNALGLHAGFSTGQGQAMSRMDCAWLFYNLLATETKDGQIYGQTLGYTLDSTGHVDYGSLVTSETEGPFTVSGTVSLPFDRNSATVYRNGTLADWSQVANYDIYYYNTNLQTVWVYSNRITGTYTAATPSAVAPTSVTVAGNTYAIESSTAAHKLSSQGEYGIGDTVTLLLGMNGGVADVCDVSSAAGSYYGVVTSAEQQSIITSGGDAVVEQTLKVLCTDGVERTFTGSYAYDVGSVVRVDYGQKSVVERQGILALSGKVNSAGTALGNYTLSDQVEILDSSSSGSAVRIYPKRLAGATLERENVLFYHLDSQGKIDRLILRDATGDAEDYVLFTSVFDDVDEKVPSYQGLYTYLRAGQPQSYTSVDWMYHLQVGGGVIEYNKGQVDQMKNISSATLTSLSGAAATVGNRTYTVSDNVQVYVVSDSEYFQVPASSVEDTDRYTLTAWYDDLGYPAGGQIRLIVAREK</sequence>
<dbReference type="PANTHER" id="PTHR43308:SF5">
    <property type="entry name" value="S-LAYER PROTEIN _ PEPTIDOGLYCAN ENDO-BETA-N-ACETYLGLUCOSAMINIDASE"/>
    <property type="match status" value="1"/>
</dbReference>
<dbReference type="EMBL" id="DVJJ01000132">
    <property type="protein sequence ID" value="HIS65428.1"/>
    <property type="molecule type" value="Genomic_DNA"/>
</dbReference>
<evidence type="ECO:0000313" key="4">
    <source>
        <dbReference type="EMBL" id="HIS65428.1"/>
    </source>
</evidence>
<dbReference type="PANTHER" id="PTHR43308">
    <property type="entry name" value="OUTER MEMBRANE PROTEIN ALPHA-RELATED"/>
    <property type="match status" value="1"/>
</dbReference>
<organism evidence="4 5">
    <name type="scientific">Candidatus Avoscillospira avistercoris</name>
    <dbReference type="NCBI Taxonomy" id="2840707"/>
    <lineage>
        <taxon>Bacteria</taxon>
        <taxon>Bacillati</taxon>
        <taxon>Bacillota</taxon>
        <taxon>Clostridia</taxon>
        <taxon>Eubacteriales</taxon>
        <taxon>Oscillospiraceae</taxon>
        <taxon>Oscillospiraceae incertae sedis</taxon>
        <taxon>Candidatus Avoscillospira</taxon>
    </lineage>
</organism>
<protein>
    <submittedName>
        <fullName evidence="4">S-layer homology domain-containing protein</fullName>
    </submittedName>
</protein>
<evidence type="ECO:0000256" key="2">
    <source>
        <dbReference type="SAM" id="SignalP"/>
    </source>
</evidence>
<dbReference type="Proteomes" id="UP000886741">
    <property type="component" value="Unassembled WGS sequence"/>
</dbReference>
<dbReference type="Pfam" id="PF00395">
    <property type="entry name" value="SLH"/>
    <property type="match status" value="2"/>
</dbReference>
<dbReference type="InterPro" id="IPR051465">
    <property type="entry name" value="Cell_Envelope_Struct_Comp"/>
</dbReference>
<reference evidence="4" key="1">
    <citation type="submission" date="2020-10" db="EMBL/GenBank/DDBJ databases">
        <authorList>
            <person name="Gilroy R."/>
        </authorList>
    </citation>
    <scope>NUCLEOTIDE SEQUENCE</scope>
    <source>
        <strain evidence="4">ChiBcec16-1751</strain>
    </source>
</reference>
<gene>
    <name evidence="4" type="ORF">IAA83_08685</name>
</gene>
<dbReference type="InterPro" id="IPR001119">
    <property type="entry name" value="SLH_dom"/>
</dbReference>
<feature type="signal peptide" evidence="2">
    <location>
        <begin position="1"/>
        <end position="25"/>
    </location>
</feature>
<name>A0A9D1FAR6_9FIRM</name>
<reference evidence="4" key="2">
    <citation type="journal article" date="2021" name="PeerJ">
        <title>Extensive microbial diversity within the chicken gut microbiome revealed by metagenomics and culture.</title>
        <authorList>
            <person name="Gilroy R."/>
            <person name="Ravi A."/>
            <person name="Getino M."/>
            <person name="Pursley I."/>
            <person name="Horton D.L."/>
            <person name="Alikhan N.F."/>
            <person name="Baker D."/>
            <person name="Gharbi K."/>
            <person name="Hall N."/>
            <person name="Watson M."/>
            <person name="Adriaenssens E.M."/>
            <person name="Foster-Nyarko E."/>
            <person name="Jarju S."/>
            <person name="Secka A."/>
            <person name="Antonio M."/>
            <person name="Oren A."/>
            <person name="Chaudhuri R.R."/>
            <person name="La Ragione R."/>
            <person name="Hildebrand F."/>
            <person name="Pallen M.J."/>
        </authorList>
    </citation>
    <scope>NUCLEOTIDE SEQUENCE</scope>
    <source>
        <strain evidence="4">ChiBcec16-1751</strain>
    </source>
</reference>
<evidence type="ECO:0000256" key="1">
    <source>
        <dbReference type="ARBA" id="ARBA00022737"/>
    </source>
</evidence>
<evidence type="ECO:0000259" key="3">
    <source>
        <dbReference type="PROSITE" id="PS51272"/>
    </source>
</evidence>
<feature type="chain" id="PRO_5039725083" evidence="2">
    <location>
        <begin position="26"/>
        <end position="618"/>
    </location>
</feature>
<dbReference type="AlphaFoldDB" id="A0A9D1FAR6"/>
<comment type="caution">
    <text evidence="4">The sequence shown here is derived from an EMBL/GenBank/DDBJ whole genome shotgun (WGS) entry which is preliminary data.</text>
</comment>
<accession>A0A9D1FAR6</accession>
<keyword evidence="1" id="KW-0677">Repeat</keyword>
<evidence type="ECO:0000313" key="5">
    <source>
        <dbReference type="Proteomes" id="UP000886741"/>
    </source>
</evidence>
<proteinExistence type="predicted"/>